<keyword evidence="1" id="KW-0472">Membrane</keyword>
<organism evidence="2 3">
    <name type="scientific">Exiguobacterium aurantiacum</name>
    <dbReference type="NCBI Taxonomy" id="33987"/>
    <lineage>
        <taxon>Bacteria</taxon>
        <taxon>Bacillati</taxon>
        <taxon>Bacillota</taxon>
        <taxon>Bacilli</taxon>
        <taxon>Bacillales</taxon>
        <taxon>Bacillales Family XII. Incertae Sedis</taxon>
        <taxon>Exiguobacterium</taxon>
    </lineage>
</organism>
<protein>
    <submittedName>
        <fullName evidence="2">Conserved hypothetical integral membrane protein</fullName>
    </submittedName>
</protein>
<keyword evidence="1" id="KW-0812">Transmembrane</keyword>
<evidence type="ECO:0000256" key="1">
    <source>
        <dbReference type="SAM" id="Phobius"/>
    </source>
</evidence>
<feature type="transmembrane region" description="Helical" evidence="1">
    <location>
        <begin position="6"/>
        <end position="27"/>
    </location>
</feature>
<dbReference type="Proteomes" id="UP000254060">
    <property type="component" value="Unassembled WGS sequence"/>
</dbReference>
<name>A0A377FRP0_9BACL</name>
<sequence length="72" mass="8149">MLNTVLSLFIYIAAIYVAWWALMPVKWDKLLNQVKSPQAAVLRVLVAVVFGSLIAQFFLEYIRLAQALAPLQ</sequence>
<dbReference type="NCBIfam" id="TIGR02327">
    <property type="entry name" value="int_mem_ywzB"/>
    <property type="match status" value="1"/>
</dbReference>
<gene>
    <name evidence="2" type="ORF">NCTC13163_00491</name>
</gene>
<feature type="transmembrane region" description="Helical" evidence="1">
    <location>
        <begin position="39"/>
        <end position="59"/>
    </location>
</feature>
<dbReference type="EMBL" id="UGGP01000001">
    <property type="protein sequence ID" value="STO07146.1"/>
    <property type="molecule type" value="Genomic_DNA"/>
</dbReference>
<dbReference type="STRING" id="1397694.GCA_000702585_01007"/>
<reference evidence="2 3" key="1">
    <citation type="submission" date="2018-06" db="EMBL/GenBank/DDBJ databases">
        <authorList>
            <consortium name="Pathogen Informatics"/>
            <person name="Doyle S."/>
        </authorList>
    </citation>
    <scope>NUCLEOTIDE SEQUENCE [LARGE SCALE GENOMIC DNA]</scope>
    <source>
        <strain evidence="2 3">NCTC13163</strain>
    </source>
</reference>
<evidence type="ECO:0000313" key="2">
    <source>
        <dbReference type="EMBL" id="STO07146.1"/>
    </source>
</evidence>
<evidence type="ECO:0000313" key="3">
    <source>
        <dbReference type="Proteomes" id="UP000254060"/>
    </source>
</evidence>
<keyword evidence="1" id="KW-1133">Transmembrane helix</keyword>
<dbReference type="InterPro" id="IPR009526">
    <property type="entry name" value="DUF1146"/>
</dbReference>
<proteinExistence type="predicted"/>
<dbReference type="Pfam" id="PF06612">
    <property type="entry name" value="DUF1146"/>
    <property type="match status" value="1"/>
</dbReference>
<accession>A0A377FRP0</accession>
<dbReference type="RefSeq" id="WP_024370829.1">
    <property type="nucleotide sequence ID" value="NZ_UGGP01000001.1"/>
</dbReference>
<dbReference type="AlphaFoldDB" id="A0A377FRP0"/>